<feature type="compositionally biased region" description="Basic residues" evidence="1">
    <location>
        <begin position="8"/>
        <end position="30"/>
    </location>
</feature>
<dbReference type="OrthoDB" id="6237185at2759"/>
<feature type="region of interest" description="Disordered" evidence="1">
    <location>
        <begin position="1"/>
        <end position="63"/>
    </location>
</feature>
<feature type="compositionally biased region" description="Basic and acidic residues" evidence="1">
    <location>
        <begin position="31"/>
        <end position="40"/>
    </location>
</feature>
<feature type="region of interest" description="Disordered" evidence="1">
    <location>
        <begin position="473"/>
        <end position="513"/>
    </location>
</feature>
<reference evidence="3" key="2">
    <citation type="submission" date="2023-11" db="UniProtKB">
        <authorList>
            <consortium name="WormBaseParasite"/>
        </authorList>
    </citation>
    <scope>IDENTIFICATION</scope>
</reference>
<protein>
    <submittedName>
        <fullName evidence="3">CNH domain-containing protein</fullName>
    </submittedName>
</protein>
<name>A0A183VJM8_TRIRE</name>
<dbReference type="AlphaFoldDB" id="A0A183VJM8"/>
<keyword evidence="2" id="KW-1185">Reference proteome</keyword>
<accession>A0A183VJM8</accession>
<reference evidence="2" key="1">
    <citation type="submission" date="2022-06" db="EMBL/GenBank/DDBJ databases">
        <authorList>
            <person name="Berger JAMES D."/>
            <person name="Berger JAMES D."/>
        </authorList>
    </citation>
    <scope>NUCLEOTIDE SEQUENCE [LARGE SCALE GENOMIC DNA]</scope>
</reference>
<dbReference type="SUPFAM" id="SSF63829">
    <property type="entry name" value="Calcium-dependent phosphotriesterase"/>
    <property type="match status" value="1"/>
</dbReference>
<evidence type="ECO:0000256" key="1">
    <source>
        <dbReference type="SAM" id="MobiDB-lite"/>
    </source>
</evidence>
<sequence length="513" mass="57919">MPSPKSKGSPKGKSSPKGKNSPKKSPKGKHSPKDKTKDIFDEPFVYQKPPPPPPPPDPPEGPLFSRLRRQVWYPYANRITLEHREWFWSPYCPLITSWGDIFVSDPPQRRILRYGFNPISAKIVKYTSLIIVKGEPRIIIEIPRTGRIACLSTCPKAKKTALILYDPITLKEENRIDFKYESIPLSENENEQPNDYKLEDDSTPIGMCSNSDLLFILFNPIQKLRIYDSVTLKSIDLCLENAFPDESTCIHLATSGGCAASENALYVAATRPPRVQMFWINRQRVLSQMDRIDVTWYSEFSLDRISIGEPYGIQIDSLGLLVVSDSRGGYMRVYNTFGNKRPPGPWLPSLPHGETCYLGSWKIDPYQSIRPGHFSLGKNGVACIVDRWSNKLAIICDRTIFRWYDETLLALDDALILRPVIDPLMPINGLPAPPMLADDLSLQMKRSSSLASLPMPDDVLLTEAIIKRYQLEDESSNAPVVKSSSPKLKKSPKDKSPKRKSPKSTSSKSKKKK</sequence>
<organism evidence="2 3">
    <name type="scientific">Trichobilharzia regenti</name>
    <name type="common">Nasal bird schistosome</name>
    <dbReference type="NCBI Taxonomy" id="157069"/>
    <lineage>
        <taxon>Eukaryota</taxon>
        <taxon>Metazoa</taxon>
        <taxon>Spiralia</taxon>
        <taxon>Lophotrochozoa</taxon>
        <taxon>Platyhelminthes</taxon>
        <taxon>Trematoda</taxon>
        <taxon>Digenea</taxon>
        <taxon>Strigeidida</taxon>
        <taxon>Schistosomatoidea</taxon>
        <taxon>Schistosomatidae</taxon>
        <taxon>Trichobilharzia</taxon>
    </lineage>
</organism>
<feature type="compositionally biased region" description="Pro residues" evidence="1">
    <location>
        <begin position="48"/>
        <end position="61"/>
    </location>
</feature>
<evidence type="ECO:0000313" key="3">
    <source>
        <dbReference type="WBParaSite" id="TREG1_86390.1"/>
    </source>
</evidence>
<dbReference type="Proteomes" id="UP000050795">
    <property type="component" value="Unassembled WGS sequence"/>
</dbReference>
<dbReference type="WBParaSite" id="TREG1_86390.1">
    <property type="protein sequence ID" value="TREG1_86390.1"/>
    <property type="gene ID" value="TREG1_86390"/>
</dbReference>
<proteinExistence type="predicted"/>
<feature type="compositionally biased region" description="Basic residues" evidence="1">
    <location>
        <begin position="487"/>
        <end position="513"/>
    </location>
</feature>
<evidence type="ECO:0000313" key="2">
    <source>
        <dbReference type="Proteomes" id="UP000050795"/>
    </source>
</evidence>